<sequence length="411" mass="44461">MGMGVVCVTLIIVVMMYFDKYRGVASGLKFAGYTLASLLFPKILTSLRDAYGFRGTLLVYASLTMNVTALTLLLKEPPWQLKGRKKDTNAPAPDGRNIFWISPTASHDAASTPVRGQDSVSSKAAGSGTSCAETGNTRIPSGVGETHNACKWTKKSEAPATRCNSGNEYPARNRKNTNPVRTWLLGFRHSGGQATANHVMTTENRNKERRPESVNQVARSTEAKEYTMHKRRSPCSLFGEIGNLLAKPRFYVCVLAVVAIDYTVAIFPATIVDYALDKGASRSHADLSVTYCSPAELCGRIVLPLIGDSKMVSRAALVSASFFLLAVTMLALPTTPSFLAYILVCACMTMLIACLVSMKPVVIADYFGIESVATSWGFAGVTLIPLHLCSPYIIGKLSFEGAVFFIVYCAI</sequence>
<organism evidence="1 2">
    <name type="scientific">Hyalomma asiaticum</name>
    <name type="common">Tick</name>
    <dbReference type="NCBI Taxonomy" id="266040"/>
    <lineage>
        <taxon>Eukaryota</taxon>
        <taxon>Metazoa</taxon>
        <taxon>Ecdysozoa</taxon>
        <taxon>Arthropoda</taxon>
        <taxon>Chelicerata</taxon>
        <taxon>Arachnida</taxon>
        <taxon>Acari</taxon>
        <taxon>Parasitiformes</taxon>
        <taxon>Ixodida</taxon>
        <taxon>Ixodoidea</taxon>
        <taxon>Ixodidae</taxon>
        <taxon>Hyalomminae</taxon>
        <taxon>Hyalomma</taxon>
    </lineage>
</organism>
<proteinExistence type="predicted"/>
<protein>
    <submittedName>
        <fullName evidence="1">Uncharacterized protein</fullName>
    </submittedName>
</protein>
<dbReference type="Proteomes" id="UP000821845">
    <property type="component" value="Chromosome 4"/>
</dbReference>
<reference evidence="1" key="1">
    <citation type="submission" date="2020-05" db="EMBL/GenBank/DDBJ databases">
        <title>Large-scale comparative analyses of tick genomes elucidate their genetic diversity and vector capacities.</title>
        <authorList>
            <person name="Jia N."/>
            <person name="Wang J."/>
            <person name="Shi W."/>
            <person name="Du L."/>
            <person name="Sun Y."/>
            <person name="Zhan W."/>
            <person name="Jiang J."/>
            <person name="Wang Q."/>
            <person name="Zhang B."/>
            <person name="Ji P."/>
            <person name="Sakyi L.B."/>
            <person name="Cui X."/>
            <person name="Yuan T."/>
            <person name="Jiang B."/>
            <person name="Yang W."/>
            <person name="Lam T.T.-Y."/>
            <person name="Chang Q."/>
            <person name="Ding S."/>
            <person name="Wang X."/>
            <person name="Zhu J."/>
            <person name="Ruan X."/>
            <person name="Zhao L."/>
            <person name="Wei J."/>
            <person name="Que T."/>
            <person name="Du C."/>
            <person name="Cheng J."/>
            <person name="Dai P."/>
            <person name="Han X."/>
            <person name="Huang E."/>
            <person name="Gao Y."/>
            <person name="Liu J."/>
            <person name="Shao H."/>
            <person name="Ye R."/>
            <person name="Li L."/>
            <person name="Wei W."/>
            <person name="Wang X."/>
            <person name="Wang C."/>
            <person name="Yang T."/>
            <person name="Huo Q."/>
            <person name="Li W."/>
            <person name="Guo W."/>
            <person name="Chen H."/>
            <person name="Zhou L."/>
            <person name="Ni X."/>
            <person name="Tian J."/>
            <person name="Zhou Y."/>
            <person name="Sheng Y."/>
            <person name="Liu T."/>
            <person name="Pan Y."/>
            <person name="Xia L."/>
            <person name="Li J."/>
            <person name="Zhao F."/>
            <person name="Cao W."/>
        </authorList>
    </citation>
    <scope>NUCLEOTIDE SEQUENCE</scope>
    <source>
        <strain evidence="1">Hyas-2018</strain>
    </source>
</reference>
<accession>A0ACB7SJF1</accession>
<gene>
    <name evidence="1" type="ORF">HPB50_021499</name>
</gene>
<keyword evidence="2" id="KW-1185">Reference proteome</keyword>
<name>A0ACB7SJF1_HYAAI</name>
<evidence type="ECO:0000313" key="2">
    <source>
        <dbReference type="Proteomes" id="UP000821845"/>
    </source>
</evidence>
<evidence type="ECO:0000313" key="1">
    <source>
        <dbReference type="EMBL" id="KAH6934197.1"/>
    </source>
</evidence>
<comment type="caution">
    <text evidence="1">The sequence shown here is derived from an EMBL/GenBank/DDBJ whole genome shotgun (WGS) entry which is preliminary data.</text>
</comment>
<dbReference type="EMBL" id="CM023484">
    <property type="protein sequence ID" value="KAH6934197.1"/>
    <property type="molecule type" value="Genomic_DNA"/>
</dbReference>